<keyword evidence="3" id="KW-1185">Reference proteome</keyword>
<comment type="caution">
    <text evidence="2">The sequence shown here is derived from an EMBL/GenBank/DDBJ whole genome shotgun (WGS) entry which is preliminary data.</text>
</comment>
<dbReference type="OrthoDB" id="3697516at2"/>
<dbReference type="EMBL" id="SMKP01000033">
    <property type="protein sequence ID" value="TDD21578.1"/>
    <property type="molecule type" value="Genomic_DNA"/>
</dbReference>
<evidence type="ECO:0008006" key="4">
    <source>
        <dbReference type="Google" id="ProtNLM"/>
    </source>
</evidence>
<protein>
    <recommendedName>
        <fullName evidence="4">Integral membrane protein</fullName>
    </recommendedName>
</protein>
<dbReference type="AlphaFoldDB" id="A0A4R4WVC5"/>
<feature type="transmembrane region" description="Helical" evidence="1">
    <location>
        <begin position="85"/>
        <end position="104"/>
    </location>
</feature>
<gene>
    <name evidence="2" type="ORF">E1294_14120</name>
</gene>
<accession>A0A4R4WVC5</accession>
<sequence>MSSSVKPPFPAHAEHAPLPRFFGLMRATTLFLAATLLMQAFTAGQLLSNEGGRQLHDAAGGAVSVALVLQVIAAFLVWRVGHESVRYLVVSASMVPLTGVQFVVGASGDVAIHVPLGVALFGAGTVLAAQVWWTRPARTAD</sequence>
<feature type="transmembrane region" description="Helical" evidence="1">
    <location>
        <begin position="58"/>
        <end position="78"/>
    </location>
</feature>
<keyword evidence="1" id="KW-0812">Transmembrane</keyword>
<dbReference type="RefSeq" id="WP_132508614.1">
    <property type="nucleotide sequence ID" value="NZ_SMKP01000033.1"/>
</dbReference>
<feature type="transmembrane region" description="Helical" evidence="1">
    <location>
        <begin position="110"/>
        <end position="133"/>
    </location>
</feature>
<evidence type="ECO:0000313" key="2">
    <source>
        <dbReference type="EMBL" id="TDD21578.1"/>
    </source>
</evidence>
<dbReference type="Proteomes" id="UP000294543">
    <property type="component" value="Unassembled WGS sequence"/>
</dbReference>
<name>A0A4R4WVC5_9ACTN</name>
<evidence type="ECO:0000313" key="3">
    <source>
        <dbReference type="Proteomes" id="UP000294543"/>
    </source>
</evidence>
<proteinExistence type="predicted"/>
<keyword evidence="1" id="KW-1133">Transmembrane helix</keyword>
<reference evidence="2 3" key="1">
    <citation type="submission" date="2019-03" db="EMBL/GenBank/DDBJ databases">
        <title>Draft genome sequences of novel Actinobacteria.</title>
        <authorList>
            <person name="Sahin N."/>
            <person name="Ay H."/>
            <person name="Saygin H."/>
        </authorList>
    </citation>
    <scope>NUCLEOTIDE SEQUENCE [LARGE SCALE GENOMIC DNA]</scope>
    <source>
        <strain evidence="2 3">KC712</strain>
    </source>
</reference>
<keyword evidence="1" id="KW-0472">Membrane</keyword>
<organism evidence="2 3">
    <name type="scientific">Nonomuraea diastatica</name>
    <dbReference type="NCBI Taxonomy" id="1848329"/>
    <lineage>
        <taxon>Bacteria</taxon>
        <taxon>Bacillati</taxon>
        <taxon>Actinomycetota</taxon>
        <taxon>Actinomycetes</taxon>
        <taxon>Streptosporangiales</taxon>
        <taxon>Streptosporangiaceae</taxon>
        <taxon>Nonomuraea</taxon>
    </lineage>
</organism>
<evidence type="ECO:0000256" key="1">
    <source>
        <dbReference type="SAM" id="Phobius"/>
    </source>
</evidence>